<dbReference type="Proteomes" id="UP000183371">
    <property type="component" value="Unassembled WGS sequence"/>
</dbReference>
<sequence>MSITVTLQMKVKEARYAELQQFLQANLPNVRGFAGALSVGVFYNAEQQDLMLFEEWLSKEHHQSYIQFISENGVMSQLLSFMQDAPVITYYGREVL</sequence>
<gene>
    <name evidence="1" type="ORF">SAMN05444141_103134</name>
</gene>
<evidence type="ECO:0000313" key="2">
    <source>
        <dbReference type="Proteomes" id="UP000183371"/>
    </source>
</evidence>
<protein>
    <recommendedName>
        <fullName evidence="3">Quinol monooxygenase YgiN</fullName>
    </recommendedName>
</protein>
<dbReference type="InterPro" id="IPR011008">
    <property type="entry name" value="Dimeric_a/b-barrel"/>
</dbReference>
<keyword evidence="2" id="KW-1185">Reference proteome</keyword>
<organism evidence="1 2">
    <name type="scientific">Pseudovibrio denitrificans</name>
    <dbReference type="NCBI Taxonomy" id="258256"/>
    <lineage>
        <taxon>Bacteria</taxon>
        <taxon>Pseudomonadati</taxon>
        <taxon>Pseudomonadota</taxon>
        <taxon>Alphaproteobacteria</taxon>
        <taxon>Hyphomicrobiales</taxon>
        <taxon>Stappiaceae</taxon>
        <taxon>Pseudovibrio</taxon>
    </lineage>
</organism>
<dbReference type="RefSeq" id="WP_054784881.1">
    <property type="nucleotide sequence ID" value="NZ_FPBD01000003.1"/>
</dbReference>
<dbReference type="AlphaFoldDB" id="A0A1I7AK02"/>
<proteinExistence type="predicted"/>
<evidence type="ECO:0000313" key="1">
    <source>
        <dbReference type="EMBL" id="SFT75165.1"/>
    </source>
</evidence>
<dbReference type="EMBL" id="FPBD01000003">
    <property type="protein sequence ID" value="SFT75165.1"/>
    <property type="molecule type" value="Genomic_DNA"/>
</dbReference>
<reference evidence="2" key="1">
    <citation type="submission" date="2016-10" db="EMBL/GenBank/DDBJ databases">
        <authorList>
            <person name="Varghese N."/>
            <person name="Submissions S."/>
        </authorList>
    </citation>
    <scope>NUCLEOTIDE SEQUENCE [LARGE SCALE GENOMIC DNA]</scope>
    <source>
        <strain evidence="2">DSM 17465</strain>
    </source>
</reference>
<dbReference type="Gene3D" id="3.30.70.100">
    <property type="match status" value="1"/>
</dbReference>
<evidence type="ECO:0008006" key="3">
    <source>
        <dbReference type="Google" id="ProtNLM"/>
    </source>
</evidence>
<dbReference type="SUPFAM" id="SSF54909">
    <property type="entry name" value="Dimeric alpha+beta barrel"/>
    <property type="match status" value="1"/>
</dbReference>
<accession>A0A1I7AK02</accession>
<name>A0A1I7AK02_9HYPH</name>